<dbReference type="EMBL" id="JALNTZ010000008">
    <property type="protein sequence ID" value="KAJ3643704.1"/>
    <property type="molecule type" value="Genomic_DNA"/>
</dbReference>
<dbReference type="InterPro" id="IPR049012">
    <property type="entry name" value="Mutator_transp_dom"/>
</dbReference>
<evidence type="ECO:0000313" key="3">
    <source>
        <dbReference type="Proteomes" id="UP001168821"/>
    </source>
</evidence>
<evidence type="ECO:0000259" key="1">
    <source>
        <dbReference type="Pfam" id="PF20700"/>
    </source>
</evidence>
<keyword evidence="3" id="KW-1185">Reference proteome</keyword>
<protein>
    <recommendedName>
        <fullName evidence="1">Mutator-like transposase domain-containing protein</fullName>
    </recommendedName>
</protein>
<feature type="domain" description="Mutator-like transposase" evidence="1">
    <location>
        <begin position="1"/>
        <end position="94"/>
    </location>
</feature>
<accession>A0AA38M5C2</accession>
<evidence type="ECO:0000313" key="2">
    <source>
        <dbReference type="EMBL" id="KAJ3643704.1"/>
    </source>
</evidence>
<dbReference type="Pfam" id="PF20700">
    <property type="entry name" value="Mutator"/>
    <property type="match status" value="1"/>
</dbReference>
<comment type="caution">
    <text evidence="2">The sequence shown here is derived from an EMBL/GenBank/DDBJ whole genome shotgun (WGS) entry which is preliminary data.</text>
</comment>
<proteinExistence type="predicted"/>
<dbReference type="AlphaFoldDB" id="A0AA38M5C2"/>
<organism evidence="2 3">
    <name type="scientific">Zophobas morio</name>
    <dbReference type="NCBI Taxonomy" id="2755281"/>
    <lineage>
        <taxon>Eukaryota</taxon>
        <taxon>Metazoa</taxon>
        <taxon>Ecdysozoa</taxon>
        <taxon>Arthropoda</taxon>
        <taxon>Hexapoda</taxon>
        <taxon>Insecta</taxon>
        <taxon>Pterygota</taxon>
        <taxon>Neoptera</taxon>
        <taxon>Endopterygota</taxon>
        <taxon>Coleoptera</taxon>
        <taxon>Polyphaga</taxon>
        <taxon>Cucujiformia</taxon>
        <taxon>Tenebrionidae</taxon>
        <taxon>Zophobas</taxon>
    </lineage>
</organism>
<gene>
    <name evidence="2" type="ORF">Zmor_026400</name>
</gene>
<name>A0AA38M5C2_9CUCU</name>
<sequence>MEADIIVEGFKQSIPMYGVKYTRFIGDGDSSVLDHLRKARPYGLDTVLQKLECANHICRNFNNKIKELIKKTRNNVGPVPVTIRKILQNNLSRLRISIYTATY</sequence>
<reference evidence="2" key="1">
    <citation type="journal article" date="2023" name="G3 (Bethesda)">
        <title>Whole genome assemblies of Zophobas morio and Tenebrio molitor.</title>
        <authorList>
            <person name="Kaur S."/>
            <person name="Stinson S.A."/>
            <person name="diCenzo G.C."/>
        </authorList>
    </citation>
    <scope>NUCLEOTIDE SEQUENCE</scope>
    <source>
        <strain evidence="2">QUZm001</strain>
    </source>
</reference>
<dbReference type="Proteomes" id="UP001168821">
    <property type="component" value="Unassembled WGS sequence"/>
</dbReference>